<comment type="caution">
    <text evidence="2">The sequence shown here is derived from an EMBL/GenBank/DDBJ whole genome shotgun (WGS) entry which is preliminary data.</text>
</comment>
<proteinExistence type="predicted"/>
<evidence type="ECO:0000259" key="1">
    <source>
        <dbReference type="Pfam" id="PF09994"/>
    </source>
</evidence>
<dbReference type="PANTHER" id="PTHR33840">
    <property type="match status" value="1"/>
</dbReference>
<dbReference type="Proteomes" id="UP000283569">
    <property type="component" value="Unassembled WGS sequence"/>
</dbReference>
<name>A0A420RVE1_GIBIN</name>
<sequence>MVERSAPAPVEITGTAHHICHAVAVDEHRVKFKPALLSQDIKTSRRLRELTEKEDIREVWFPGNRGAVGGGWPAIPTGLKVWRLWKYIFGGTKVDYLDEPLQDDDLQMRDMALE</sequence>
<protein>
    <recommendedName>
        <fullName evidence="1">T6SS Phospholipase effector Tle1-like catalytic domain-containing protein</fullName>
    </recommendedName>
</protein>
<dbReference type="InterPro" id="IPR018712">
    <property type="entry name" value="Tle1-like_cat"/>
</dbReference>
<feature type="domain" description="T6SS Phospholipase effector Tle1-like catalytic" evidence="1">
    <location>
        <begin position="12"/>
        <end position="73"/>
    </location>
</feature>
<dbReference type="PANTHER" id="PTHR33840:SF2">
    <property type="entry name" value="TLE1 PHOSPHOLIPASE DOMAIN-CONTAINING PROTEIN"/>
    <property type="match status" value="1"/>
</dbReference>
<accession>A0A420RVE1</accession>
<evidence type="ECO:0000313" key="3">
    <source>
        <dbReference type="Proteomes" id="UP000283569"/>
    </source>
</evidence>
<dbReference type="Pfam" id="PF09994">
    <property type="entry name" value="T6SS_Tle1-like_cat"/>
    <property type="match status" value="1"/>
</dbReference>
<evidence type="ECO:0000313" key="2">
    <source>
        <dbReference type="EMBL" id="RKL20905.1"/>
    </source>
</evidence>
<dbReference type="AlphaFoldDB" id="A0A420RVE1"/>
<organism evidence="2 3">
    <name type="scientific">Gibberella intermedia</name>
    <name type="common">Bulb rot disease fungus</name>
    <name type="synonym">Fusarium proliferatum</name>
    <dbReference type="NCBI Taxonomy" id="948311"/>
    <lineage>
        <taxon>Eukaryota</taxon>
        <taxon>Fungi</taxon>
        <taxon>Dikarya</taxon>
        <taxon>Ascomycota</taxon>
        <taxon>Pezizomycotina</taxon>
        <taxon>Sordariomycetes</taxon>
        <taxon>Hypocreomycetidae</taxon>
        <taxon>Hypocreales</taxon>
        <taxon>Nectriaceae</taxon>
        <taxon>Fusarium</taxon>
        <taxon>Fusarium fujikuroi species complex</taxon>
    </lineage>
</organism>
<dbReference type="EMBL" id="MRDB01000151">
    <property type="protein sequence ID" value="RKL20905.1"/>
    <property type="molecule type" value="Genomic_DNA"/>
</dbReference>
<gene>
    <name evidence="2" type="ORF">BFJ72_g14972</name>
</gene>
<reference evidence="2 3" key="1">
    <citation type="journal article" date="2018" name="Sci. Rep.">
        <title>Characterisation of pathogen-specific regions and novel effector candidates in Fusarium oxysporum f. sp. cepae.</title>
        <authorList>
            <person name="Armitage A.D."/>
            <person name="Taylor A."/>
            <person name="Sobczyk M.K."/>
            <person name="Baxter L."/>
            <person name="Greenfield B.P."/>
            <person name="Bates H.J."/>
            <person name="Wilson F."/>
            <person name="Jackson A.C."/>
            <person name="Ott S."/>
            <person name="Harrison R.J."/>
            <person name="Clarkson J.P."/>
        </authorList>
    </citation>
    <scope>NUCLEOTIDE SEQUENCE [LARGE SCALE GENOMIC DNA]</scope>
    <source>
        <strain evidence="2 3">Fp_A8</strain>
    </source>
</reference>